<dbReference type="InterPro" id="IPR048749">
    <property type="entry name" value="SLX1_C"/>
</dbReference>
<feature type="region of interest" description="Disordered" evidence="12">
    <location>
        <begin position="51"/>
        <end position="77"/>
    </location>
</feature>
<keyword evidence="8 11" id="KW-0233">DNA recombination</keyword>
<organism evidence="15">
    <name type="scientific">Caenorhabditis brenneri</name>
    <name type="common">Nematode worm</name>
    <dbReference type="NCBI Taxonomy" id="135651"/>
    <lineage>
        <taxon>Eukaryota</taxon>
        <taxon>Metazoa</taxon>
        <taxon>Ecdysozoa</taxon>
        <taxon>Nematoda</taxon>
        <taxon>Chromadorea</taxon>
        <taxon>Rhabditida</taxon>
        <taxon>Rhabditina</taxon>
        <taxon>Rhabditomorpha</taxon>
        <taxon>Rhabditoidea</taxon>
        <taxon>Rhabditidae</taxon>
        <taxon>Peloderinae</taxon>
        <taxon>Caenorhabditis</taxon>
    </lineage>
</organism>
<dbReference type="Pfam" id="PF21202">
    <property type="entry name" value="SLX1_C"/>
    <property type="match status" value="1"/>
</dbReference>
<dbReference type="PANTHER" id="PTHR20208:SF10">
    <property type="entry name" value="STRUCTURE-SPECIFIC ENDONUCLEASE SUBUNIT SLX1"/>
    <property type="match status" value="1"/>
</dbReference>
<keyword evidence="9 11" id="KW-0234">DNA repair</keyword>
<comment type="function">
    <text evidence="11">Catalytic subunit of a heterodimeric structure-specific endonuclease that resolves DNA secondary structures generated during DNA repair and recombination. Has endonuclease activity towards branched DNA substrates, introducing single-strand cuts in duplex DNA close to junctions with ss-DNA.</text>
</comment>
<keyword evidence="3 11" id="KW-0255">Endonuclease</keyword>
<evidence type="ECO:0000256" key="11">
    <source>
        <dbReference type="HAMAP-Rule" id="MF_03100"/>
    </source>
</evidence>
<evidence type="ECO:0000256" key="5">
    <source>
        <dbReference type="ARBA" id="ARBA00022771"/>
    </source>
</evidence>
<dbReference type="InterPro" id="IPR027520">
    <property type="entry name" value="Slx1"/>
</dbReference>
<dbReference type="SMART" id="SM00465">
    <property type="entry name" value="GIYc"/>
    <property type="match status" value="1"/>
</dbReference>
<comment type="subcellular location">
    <subcellularLocation>
        <location evidence="11">Nucleus</location>
    </subcellularLocation>
</comment>
<keyword evidence="10 11" id="KW-0539">Nucleus</keyword>
<dbReference type="PROSITE" id="PS50164">
    <property type="entry name" value="GIY_YIG"/>
    <property type="match status" value="1"/>
</dbReference>
<dbReference type="InParanoid" id="G0PBX0"/>
<dbReference type="AlphaFoldDB" id="G0PBX0"/>
<dbReference type="Proteomes" id="UP000008068">
    <property type="component" value="Unassembled WGS sequence"/>
</dbReference>
<dbReference type="OrthoDB" id="24645at2759"/>
<dbReference type="eggNOG" id="KOG3005">
    <property type="taxonomic scope" value="Eukaryota"/>
</dbReference>
<evidence type="ECO:0000313" key="15">
    <source>
        <dbReference type="Proteomes" id="UP000008068"/>
    </source>
</evidence>
<dbReference type="CDD" id="cd10455">
    <property type="entry name" value="GIY-YIG_SLX1"/>
    <property type="match status" value="1"/>
</dbReference>
<sequence length="433" mass="49825">METFILSSDTDEDEGPPPAKRRSIEGVPKSFDNDLKMRFSFGVSNDSFNTTTIPEHSEIPTTPSGPSRIFSSTSKTPVSLRRRSVSMSCMTPIVEAINEPPKNLACSSFVQNHDDREEDSDEEEEGMEEKKMEEDLNLRALLSPEKNNKKRKEKIEEVQNEFYGVYCLISRSDRPCYKNRCYIGYTVDPNRRIMQHNGGRFKGGAKKTDSRGPWDMVCVVHGFPNHVAALRFEWAWQNPAVSKSLKEKQLKKERKETPFAYQLRIACELMNSEAFCRFALTFRWLITKEELPFPSRCPPPDHVKLRYGKVKKEMSLVPAKAEDYVKMGECRLCGEDIEKLWSLVRCISATCHAHFHSKCLAAHGLKAKQEYSDHIFPLKANCPTCGHVYLWGDIVREQRRIMKVSTKCAEEFRTMVVRKNLPHREISPFPSKK</sequence>
<dbReference type="GO" id="GO:0000724">
    <property type="term" value="P:double-strand break repair via homologous recombination"/>
    <property type="evidence" value="ECO:0007669"/>
    <property type="project" value="TreeGrafter"/>
</dbReference>
<dbReference type="InterPro" id="IPR050381">
    <property type="entry name" value="SLX1_endonuclease"/>
</dbReference>
<feature type="domain" description="GIY-YIG" evidence="13">
    <location>
        <begin position="161"/>
        <end position="248"/>
    </location>
</feature>
<evidence type="ECO:0000256" key="10">
    <source>
        <dbReference type="ARBA" id="ARBA00023242"/>
    </source>
</evidence>
<reference evidence="15" key="1">
    <citation type="submission" date="2011-07" db="EMBL/GenBank/DDBJ databases">
        <authorList>
            <consortium name="Caenorhabditis brenneri Sequencing and Analysis Consortium"/>
            <person name="Wilson R.K."/>
        </authorList>
    </citation>
    <scope>NUCLEOTIDE SEQUENCE [LARGE SCALE GENOMIC DNA]</scope>
    <source>
        <strain evidence="15">PB2801</strain>
    </source>
</reference>
<evidence type="ECO:0000256" key="1">
    <source>
        <dbReference type="ARBA" id="ARBA00022722"/>
    </source>
</evidence>
<name>G0PBX0_CAEBE</name>
<evidence type="ECO:0000256" key="8">
    <source>
        <dbReference type="ARBA" id="ARBA00023172"/>
    </source>
</evidence>
<dbReference type="InterPro" id="IPR035901">
    <property type="entry name" value="GIY-YIG_endonuc_sf"/>
</dbReference>
<feature type="region of interest" description="Disordered" evidence="12">
    <location>
        <begin position="1"/>
        <end position="28"/>
    </location>
</feature>
<dbReference type="GO" id="GO:0008821">
    <property type="term" value="F:crossover junction DNA endonuclease activity"/>
    <property type="evidence" value="ECO:0007669"/>
    <property type="project" value="TreeGrafter"/>
</dbReference>
<evidence type="ECO:0000256" key="12">
    <source>
        <dbReference type="SAM" id="MobiDB-lite"/>
    </source>
</evidence>
<keyword evidence="2" id="KW-0479">Metal-binding</keyword>
<keyword evidence="5" id="KW-0863">Zinc-finger</keyword>
<evidence type="ECO:0000256" key="6">
    <source>
        <dbReference type="ARBA" id="ARBA00022801"/>
    </source>
</evidence>
<feature type="compositionally biased region" description="Acidic residues" evidence="12">
    <location>
        <begin position="116"/>
        <end position="127"/>
    </location>
</feature>
<dbReference type="PANTHER" id="PTHR20208">
    <property type="entry name" value="STRUCTURE-SPECIFIC ENDONUCLEASE SUBUNIT SLX1"/>
    <property type="match status" value="1"/>
</dbReference>
<dbReference type="Gene3D" id="3.30.40.10">
    <property type="entry name" value="Zinc/RING finger domain, C3HC4 (zinc finger)"/>
    <property type="match status" value="1"/>
</dbReference>
<protein>
    <recommendedName>
        <fullName evidence="13">GIY-YIG domain-containing protein</fullName>
    </recommendedName>
</protein>
<comment type="cofactor">
    <cofactor evidence="11">
        <name>a divalent metal cation</name>
        <dbReference type="ChEBI" id="CHEBI:60240"/>
    </cofactor>
</comment>
<dbReference type="InterPro" id="IPR013083">
    <property type="entry name" value="Znf_RING/FYVE/PHD"/>
</dbReference>
<dbReference type="GO" id="GO:0017108">
    <property type="term" value="F:5'-flap endonuclease activity"/>
    <property type="evidence" value="ECO:0007669"/>
    <property type="project" value="InterPro"/>
</dbReference>
<evidence type="ECO:0000256" key="9">
    <source>
        <dbReference type="ARBA" id="ARBA00023204"/>
    </source>
</evidence>
<keyword evidence="1 11" id="KW-0540">Nuclease</keyword>
<comment type="caution">
    <text evidence="11">Lacks conserved residue(s) required for the propagation of feature annotation.</text>
</comment>
<keyword evidence="4 11" id="KW-0227">DNA damage</keyword>
<evidence type="ECO:0000256" key="2">
    <source>
        <dbReference type="ARBA" id="ARBA00022723"/>
    </source>
</evidence>
<comment type="similarity">
    <text evidence="11">Belongs to the SLX1 family.</text>
</comment>
<evidence type="ECO:0000256" key="7">
    <source>
        <dbReference type="ARBA" id="ARBA00022833"/>
    </source>
</evidence>
<dbReference type="EMBL" id="GL380222">
    <property type="protein sequence ID" value="EGT50705.1"/>
    <property type="molecule type" value="Genomic_DNA"/>
</dbReference>
<dbReference type="Pfam" id="PF01541">
    <property type="entry name" value="GIY-YIG"/>
    <property type="match status" value="1"/>
</dbReference>
<dbReference type="FunFam" id="3.40.1440.10:FF:000008">
    <property type="entry name" value="Structure-specific endonuclease subunit SLX1 homolog"/>
    <property type="match status" value="1"/>
</dbReference>
<evidence type="ECO:0000256" key="4">
    <source>
        <dbReference type="ARBA" id="ARBA00022763"/>
    </source>
</evidence>
<dbReference type="STRING" id="135651.G0PBX0"/>
<keyword evidence="6 11" id="KW-0378">Hydrolase</keyword>
<evidence type="ECO:0000256" key="3">
    <source>
        <dbReference type="ARBA" id="ARBA00022759"/>
    </source>
</evidence>
<dbReference type="HAMAP" id="MF_03100">
    <property type="entry name" value="Endonuc_su_Slx1"/>
    <property type="match status" value="1"/>
</dbReference>
<proteinExistence type="inferred from homology"/>
<evidence type="ECO:0000313" key="14">
    <source>
        <dbReference type="EMBL" id="EGT50705.1"/>
    </source>
</evidence>
<dbReference type="InterPro" id="IPR000305">
    <property type="entry name" value="GIY-YIG_endonuc"/>
</dbReference>
<keyword evidence="7" id="KW-0862">Zinc</keyword>
<dbReference type="HOGENOM" id="CLU_052232_0_0_1"/>
<feature type="compositionally biased region" description="Basic and acidic residues" evidence="12">
    <location>
        <begin position="128"/>
        <end position="137"/>
    </location>
</feature>
<feature type="region of interest" description="Disordered" evidence="12">
    <location>
        <begin position="112"/>
        <end position="137"/>
    </location>
</feature>
<dbReference type="GO" id="GO:0008270">
    <property type="term" value="F:zinc ion binding"/>
    <property type="evidence" value="ECO:0007669"/>
    <property type="project" value="UniProtKB-KW"/>
</dbReference>
<dbReference type="FunCoup" id="G0PBX0">
    <property type="interactions" value="1446"/>
</dbReference>
<keyword evidence="15" id="KW-1185">Reference proteome</keyword>
<gene>
    <name evidence="14" type="ORF">CAEBREN_02710</name>
</gene>
<accession>G0PBX0</accession>
<evidence type="ECO:0000259" key="13">
    <source>
        <dbReference type="PROSITE" id="PS50164"/>
    </source>
</evidence>
<dbReference type="GO" id="GO:0033557">
    <property type="term" value="C:Slx1-Slx4 complex"/>
    <property type="evidence" value="ECO:0007669"/>
    <property type="project" value="UniProtKB-UniRule"/>
</dbReference>
<dbReference type="Gene3D" id="3.40.1440.10">
    <property type="entry name" value="GIY-YIG endonuclease"/>
    <property type="match status" value="1"/>
</dbReference>